<dbReference type="AlphaFoldDB" id="A0A6A6W900"/>
<evidence type="ECO:0000313" key="4">
    <source>
        <dbReference type="Proteomes" id="UP000799437"/>
    </source>
</evidence>
<organism evidence="3 4">
    <name type="scientific">Pseudovirgaria hyperparasitica</name>
    <dbReference type="NCBI Taxonomy" id="470096"/>
    <lineage>
        <taxon>Eukaryota</taxon>
        <taxon>Fungi</taxon>
        <taxon>Dikarya</taxon>
        <taxon>Ascomycota</taxon>
        <taxon>Pezizomycotina</taxon>
        <taxon>Dothideomycetes</taxon>
        <taxon>Dothideomycetes incertae sedis</taxon>
        <taxon>Acrospermales</taxon>
        <taxon>Acrospermaceae</taxon>
        <taxon>Pseudovirgaria</taxon>
    </lineage>
</organism>
<feature type="transmembrane region" description="Helical" evidence="2">
    <location>
        <begin position="114"/>
        <end position="131"/>
    </location>
</feature>
<proteinExistence type="predicted"/>
<keyword evidence="2" id="KW-0812">Transmembrane</keyword>
<dbReference type="RefSeq" id="XP_033600518.1">
    <property type="nucleotide sequence ID" value="XM_033748912.1"/>
</dbReference>
<dbReference type="GeneID" id="54489966"/>
<feature type="compositionally biased region" description="Low complexity" evidence="1">
    <location>
        <begin position="205"/>
        <end position="215"/>
    </location>
</feature>
<feature type="region of interest" description="Disordered" evidence="1">
    <location>
        <begin position="187"/>
        <end position="248"/>
    </location>
</feature>
<accession>A0A6A6W900</accession>
<keyword evidence="2" id="KW-0472">Membrane</keyword>
<feature type="compositionally biased region" description="Gly residues" evidence="1">
    <location>
        <begin position="221"/>
        <end position="242"/>
    </location>
</feature>
<protein>
    <submittedName>
        <fullName evidence="3">Uncharacterized protein</fullName>
    </submittedName>
</protein>
<feature type="compositionally biased region" description="Acidic residues" evidence="1">
    <location>
        <begin position="190"/>
        <end position="204"/>
    </location>
</feature>
<dbReference type="EMBL" id="ML996572">
    <property type="protein sequence ID" value="KAF2758067.1"/>
    <property type="molecule type" value="Genomic_DNA"/>
</dbReference>
<gene>
    <name evidence="3" type="ORF">EJ05DRAFT_528538</name>
</gene>
<sequence>MALLLPPPLLFTPALLPRTLCLATFPPALLLLILHGILSESVNPALGLIPLAFSALLSAAILHSAQQQQSRRSCNCNCNGGSLAGHPAVLIADVLAATGLLLEWILTLVFMPRWAWPMLGTYCTWFLLLNLTCHASLVLKHCLDALSGTPYYPPSCPQCHFAPLSRFRGSGRVFLSTLHPAYQPLIVPDGTDETEGVEHAEDEGQQQQEYGAYQDVVSDPSGGGSGGQGGKSGGSNGGGRGGSAEEQV</sequence>
<evidence type="ECO:0000256" key="1">
    <source>
        <dbReference type="SAM" id="MobiDB-lite"/>
    </source>
</evidence>
<feature type="transmembrane region" description="Helical" evidence="2">
    <location>
        <begin position="45"/>
        <end position="62"/>
    </location>
</feature>
<feature type="transmembrane region" description="Helical" evidence="2">
    <location>
        <begin position="83"/>
        <end position="102"/>
    </location>
</feature>
<keyword evidence="2" id="KW-1133">Transmembrane helix</keyword>
<dbReference type="Proteomes" id="UP000799437">
    <property type="component" value="Unassembled WGS sequence"/>
</dbReference>
<keyword evidence="4" id="KW-1185">Reference proteome</keyword>
<evidence type="ECO:0000313" key="3">
    <source>
        <dbReference type="EMBL" id="KAF2758067.1"/>
    </source>
</evidence>
<name>A0A6A6W900_9PEZI</name>
<evidence type="ECO:0000256" key="2">
    <source>
        <dbReference type="SAM" id="Phobius"/>
    </source>
</evidence>
<reference evidence="3" key="1">
    <citation type="journal article" date="2020" name="Stud. Mycol.">
        <title>101 Dothideomycetes genomes: a test case for predicting lifestyles and emergence of pathogens.</title>
        <authorList>
            <person name="Haridas S."/>
            <person name="Albert R."/>
            <person name="Binder M."/>
            <person name="Bloem J."/>
            <person name="Labutti K."/>
            <person name="Salamov A."/>
            <person name="Andreopoulos B."/>
            <person name="Baker S."/>
            <person name="Barry K."/>
            <person name="Bills G."/>
            <person name="Bluhm B."/>
            <person name="Cannon C."/>
            <person name="Castanera R."/>
            <person name="Culley D."/>
            <person name="Daum C."/>
            <person name="Ezra D."/>
            <person name="Gonzalez J."/>
            <person name="Henrissat B."/>
            <person name="Kuo A."/>
            <person name="Liang C."/>
            <person name="Lipzen A."/>
            <person name="Lutzoni F."/>
            <person name="Magnuson J."/>
            <person name="Mondo S."/>
            <person name="Nolan M."/>
            <person name="Ohm R."/>
            <person name="Pangilinan J."/>
            <person name="Park H.-J."/>
            <person name="Ramirez L."/>
            <person name="Alfaro M."/>
            <person name="Sun H."/>
            <person name="Tritt A."/>
            <person name="Yoshinaga Y."/>
            <person name="Zwiers L.-H."/>
            <person name="Turgeon B."/>
            <person name="Goodwin S."/>
            <person name="Spatafora J."/>
            <person name="Crous P."/>
            <person name="Grigoriev I."/>
        </authorList>
    </citation>
    <scope>NUCLEOTIDE SEQUENCE</scope>
    <source>
        <strain evidence="3">CBS 121739</strain>
    </source>
</reference>